<dbReference type="InterPro" id="IPR045863">
    <property type="entry name" value="CorA_TM1_TM2"/>
</dbReference>
<evidence type="ECO:0000256" key="6">
    <source>
        <dbReference type="SAM" id="Coils"/>
    </source>
</evidence>
<feature type="region of interest" description="Disordered" evidence="7">
    <location>
        <begin position="301"/>
        <end position="353"/>
    </location>
</feature>
<feature type="region of interest" description="Disordered" evidence="7">
    <location>
        <begin position="1"/>
        <end position="86"/>
    </location>
</feature>
<dbReference type="InterPro" id="IPR002523">
    <property type="entry name" value="MgTranspt_CorA/ZnTranspt_ZntB"/>
</dbReference>
<dbReference type="Gene3D" id="1.20.58.340">
    <property type="entry name" value="Magnesium transport protein CorA, transmembrane region"/>
    <property type="match status" value="1"/>
</dbReference>
<evidence type="ECO:0000313" key="11">
    <source>
        <dbReference type="Proteomes" id="UP000275385"/>
    </source>
</evidence>
<feature type="compositionally biased region" description="Low complexity" evidence="7">
    <location>
        <begin position="183"/>
        <end position="204"/>
    </location>
</feature>
<evidence type="ECO:0000256" key="7">
    <source>
        <dbReference type="SAM" id="MobiDB-lite"/>
    </source>
</evidence>
<dbReference type="InterPro" id="IPR029058">
    <property type="entry name" value="AB_hydrolase_fold"/>
</dbReference>
<comment type="caution">
    <text evidence="10">The sequence shown here is derived from an EMBL/GenBank/DDBJ whole genome shotgun (WGS) entry which is preliminary data.</text>
</comment>
<accession>A0A420YN41</accession>
<keyword evidence="6" id="KW-0175">Coiled coil</keyword>
<feature type="region of interest" description="Disordered" evidence="7">
    <location>
        <begin position="844"/>
        <end position="871"/>
    </location>
</feature>
<keyword evidence="3 8" id="KW-0812">Transmembrane</keyword>
<feature type="domain" description="DUF676" evidence="9">
    <location>
        <begin position="455"/>
        <end position="576"/>
    </location>
</feature>
<evidence type="ECO:0000256" key="8">
    <source>
        <dbReference type="SAM" id="Phobius"/>
    </source>
</evidence>
<feature type="compositionally biased region" description="Low complexity" evidence="7">
    <location>
        <begin position="309"/>
        <end position="319"/>
    </location>
</feature>
<evidence type="ECO:0000256" key="3">
    <source>
        <dbReference type="ARBA" id="ARBA00022692"/>
    </source>
</evidence>
<keyword evidence="11" id="KW-1185">Reference proteome</keyword>
<feature type="transmembrane region" description="Helical" evidence="8">
    <location>
        <begin position="1483"/>
        <end position="1506"/>
    </location>
</feature>
<feature type="compositionally biased region" description="Low complexity" evidence="7">
    <location>
        <begin position="241"/>
        <end position="259"/>
    </location>
</feature>
<dbReference type="PANTHER" id="PTHR39610">
    <property type="entry name" value="BZIP DOMAIN-CONTAINING PROTEIN-RELATED"/>
    <property type="match status" value="1"/>
</dbReference>
<reference evidence="10 11" key="1">
    <citation type="submission" date="2018-08" db="EMBL/GenBank/DDBJ databases">
        <title>Draft genome of the lignicolous fungus Coniochaeta pulveracea.</title>
        <authorList>
            <person name="Borstlap C.J."/>
            <person name="De Witt R.N."/>
            <person name="Botha A."/>
            <person name="Volschenk H."/>
        </authorList>
    </citation>
    <scope>NUCLEOTIDE SEQUENCE [LARGE SCALE GENOMIC DNA]</scope>
    <source>
        <strain evidence="10 11">CAB683</strain>
    </source>
</reference>
<dbReference type="Pfam" id="PF05057">
    <property type="entry name" value="DUF676"/>
    <property type="match status" value="1"/>
</dbReference>
<dbReference type="Proteomes" id="UP000275385">
    <property type="component" value="Unassembled WGS sequence"/>
</dbReference>
<comment type="subcellular location">
    <subcellularLocation>
        <location evidence="1">Membrane</location>
        <topology evidence="1">Multi-pass membrane protein</topology>
    </subcellularLocation>
</comment>
<dbReference type="GO" id="GO:0016020">
    <property type="term" value="C:membrane"/>
    <property type="evidence" value="ECO:0007669"/>
    <property type="project" value="UniProtKB-SubCell"/>
</dbReference>
<dbReference type="Pfam" id="PF01544">
    <property type="entry name" value="CorA"/>
    <property type="match status" value="1"/>
</dbReference>
<feature type="compositionally biased region" description="Polar residues" evidence="7">
    <location>
        <begin position="42"/>
        <end position="51"/>
    </location>
</feature>
<organism evidence="10 11">
    <name type="scientific">Coniochaeta pulveracea</name>
    <dbReference type="NCBI Taxonomy" id="177199"/>
    <lineage>
        <taxon>Eukaryota</taxon>
        <taxon>Fungi</taxon>
        <taxon>Dikarya</taxon>
        <taxon>Ascomycota</taxon>
        <taxon>Pezizomycotina</taxon>
        <taxon>Sordariomycetes</taxon>
        <taxon>Sordariomycetidae</taxon>
        <taxon>Coniochaetales</taxon>
        <taxon>Coniochaetaceae</taxon>
        <taxon>Coniochaeta</taxon>
    </lineage>
</organism>
<feature type="compositionally biased region" description="Polar residues" evidence="7">
    <location>
        <begin position="209"/>
        <end position="240"/>
    </location>
</feature>
<dbReference type="GO" id="GO:0046873">
    <property type="term" value="F:metal ion transmembrane transporter activity"/>
    <property type="evidence" value="ECO:0007669"/>
    <property type="project" value="InterPro"/>
</dbReference>
<sequence length="1598" mass="177614">MPDLNSVPKSPHDLAKEASQQMPPPPLPPSPSLNILPSNQSTVSQGATGSPSPLPSPHFALPTIPAGPILADTSMSSPASAPVRHPRPYTAADIHQELEKEQEGIVNRLTRELSILRASQNASTVSNASSTSASTAGADNRRHNRTASNASQRSFSALPGLVSTSSMAQSVSSPAPVRPTANSVGGISMSRQSSSTSRRSQAGSPTPGHLSSVSASLTHPNEPSLQSYFAQREGPTSSNITTAGSSAPTSAATATSGSGMLSPGIIQATSRYEETAFYREEMENVKRENEALKLRIRELERQVRERQSSSRSSRRSSSTSRHRSESVSTTGGGGISIAPQREERPRVVSMLSSTASSVGVGVPEEEVRVGETHESDLGSLYPEPGFAYIDGDIGGSGYNETKVDIVVVSCPGAADPLQAWIGSDPFPDDYFTRHDDSTVAAGPHSAVRELAQDVILSPGLNQNLPKAAQVWVRQGIRKANNRARVLVYRHRSMVEGMTLEDLADDLMRCLTVLREEERVQENRPLFFVAHSVGGLVTKMLLVRASKSQAFKGLVHNCHGTAFFGTPHRGSSYLSMKNLSVSIKNLLHLERPLPRSIADDLRLGNSKLLRLNEDFKDISSELRVWTFYETIDSQLSGVGADAASTGEVRFGAPLASIKSSLLGIWPEEVFSVDSDHANCASFGTKNPRTLAMFLADLSAAVDKAEALSGSYTHHPLHLKEHVRVELIGFYEDPDDEMESAIRLYFTKHSLADFLAKGPEKCLEERLKREKKRSLSRGHRPLSGHVVDASLGIWSGVKEVFKHGRSESHSSDKPEIVVHEPSVRPAPPTSSSMPATVMRRLQSLTVPSLVSHDSQRPSRSGSVSTTASEPILDSQKEKEMLAELDAQSLTGREAVEPLVRPDPRTRTFSLQDLAAGFSRPDPDRRRFMWIHLPFLDPLWVKEIFDKLAETHQQNYSRLFNHENWESRQVQGRHSQSQPSFIKPACNYLPAGPASSPRPSSSSMRSSPPDVNPASYLYLYMPYLHFDTYSNMIKRRNLIRRRLLHGRASPVPKEVGELESLELRVVWGHLGCDPPLNCRRTLDQYGYPSLQDTYARDDDQMLYKLTKKEPHSHPVGASLRRAETHHSFFSWDSHGRRSRTLGTTSSSGLRSVSKTGEDKSQVSRISQVDFGQEDLDVGEQRLREGNVLMVDQLWLWAIDTTSLVTFFPKRESSPKEGPLFQQADLRNSVYNELNGDLTGRTENALELAAFIVLHSVTVLLERSSHPDLEIFRIFEEAIGMLAEKMTMNLKGFRTQTYQELVAGVSGSDAETDDPDSSTSKSIKKRYKRELEKAQRENRENTSALLELRDMEDELNTLLRLFIDQEVVIEAMTGHYERPDLAPLTSNGRSYLKDALGRIKEYKATTVEMLKRVDTTKKDYEKLLEMAQRQAQVDDVRWSRIQTELASSQNLSVMIFTTFTVIFLPLSFFTGLFGMNTVEWQKDVPSLSFIGSISLPVSVALIVGTLVAAFSERVQGWFMYFYRHWKRGMKWWRDKVESMTPAAAKARRERKLAARERQERLEEKRKRERRAYDFWGAVRKERDAAYQIPVVNRMGPATLGGH</sequence>
<dbReference type="SUPFAM" id="SSF144083">
    <property type="entry name" value="Magnesium transport protein CorA, transmembrane region"/>
    <property type="match status" value="1"/>
</dbReference>
<keyword evidence="4 8" id="KW-1133">Transmembrane helix</keyword>
<keyword evidence="5 8" id="KW-0472">Membrane</keyword>
<feature type="compositionally biased region" description="Polar residues" evidence="7">
    <location>
        <begin position="146"/>
        <end position="155"/>
    </location>
</feature>
<evidence type="ECO:0000259" key="9">
    <source>
        <dbReference type="Pfam" id="PF05057"/>
    </source>
</evidence>
<feature type="compositionally biased region" description="Low complexity" evidence="7">
    <location>
        <begin position="1137"/>
        <end position="1151"/>
    </location>
</feature>
<evidence type="ECO:0000256" key="2">
    <source>
        <dbReference type="ARBA" id="ARBA00007920"/>
    </source>
</evidence>
<feature type="coiled-coil region" evidence="6">
    <location>
        <begin position="1540"/>
        <end position="1567"/>
    </location>
</feature>
<evidence type="ECO:0000313" key="10">
    <source>
        <dbReference type="EMBL" id="RKU49225.1"/>
    </source>
</evidence>
<feature type="region of interest" description="Disordered" evidence="7">
    <location>
        <begin position="120"/>
        <end position="155"/>
    </location>
</feature>
<feature type="compositionally biased region" description="Basic and acidic residues" evidence="7">
    <location>
        <begin position="1325"/>
        <end position="1336"/>
    </location>
</feature>
<dbReference type="Gene3D" id="3.40.50.1820">
    <property type="entry name" value="alpha/beta hydrolase"/>
    <property type="match status" value="1"/>
</dbReference>
<feature type="transmembrane region" description="Helical" evidence="8">
    <location>
        <begin position="1447"/>
        <end position="1471"/>
    </location>
</feature>
<name>A0A420YN41_9PEZI</name>
<comment type="similarity">
    <text evidence="2">Belongs to the putative lipase ROG1 family.</text>
</comment>
<feature type="region of interest" description="Disordered" evidence="7">
    <location>
        <begin position="167"/>
        <end position="263"/>
    </location>
</feature>
<evidence type="ECO:0000256" key="4">
    <source>
        <dbReference type="ARBA" id="ARBA00022989"/>
    </source>
</evidence>
<proteinExistence type="inferred from homology"/>
<protein>
    <recommendedName>
        <fullName evidence="9">DUF676 domain-containing protein</fullName>
    </recommendedName>
</protein>
<feature type="region of interest" description="Disordered" evidence="7">
    <location>
        <begin position="1130"/>
        <end position="1162"/>
    </location>
</feature>
<feature type="compositionally biased region" description="Polar residues" evidence="7">
    <location>
        <begin position="844"/>
        <end position="866"/>
    </location>
</feature>
<evidence type="ECO:0000256" key="1">
    <source>
        <dbReference type="ARBA" id="ARBA00004141"/>
    </source>
</evidence>
<evidence type="ECO:0000256" key="5">
    <source>
        <dbReference type="ARBA" id="ARBA00023136"/>
    </source>
</evidence>
<dbReference type="EMBL" id="QVQW01000002">
    <property type="protein sequence ID" value="RKU49225.1"/>
    <property type="molecule type" value="Genomic_DNA"/>
</dbReference>
<dbReference type="SUPFAM" id="SSF53474">
    <property type="entry name" value="alpha/beta-Hydrolases"/>
    <property type="match status" value="1"/>
</dbReference>
<feature type="compositionally biased region" description="Pro residues" evidence="7">
    <location>
        <begin position="22"/>
        <end position="31"/>
    </location>
</feature>
<dbReference type="OrthoDB" id="361039at2759"/>
<dbReference type="PANTHER" id="PTHR39610:SF1">
    <property type="match status" value="1"/>
</dbReference>
<dbReference type="InterPro" id="IPR007751">
    <property type="entry name" value="DUF676_lipase-like"/>
</dbReference>
<feature type="region of interest" description="Disordered" evidence="7">
    <location>
        <begin position="1301"/>
        <end position="1336"/>
    </location>
</feature>
<feature type="compositionally biased region" description="Low complexity" evidence="7">
    <location>
        <begin position="32"/>
        <end position="41"/>
    </location>
</feature>
<gene>
    <name evidence="10" type="ORF">DL546_009289</name>
</gene>
<feature type="region of interest" description="Disordered" evidence="7">
    <location>
        <begin position="802"/>
        <end position="832"/>
    </location>
</feature>
<feature type="compositionally biased region" description="Basic and acidic residues" evidence="7">
    <location>
        <begin position="802"/>
        <end position="820"/>
    </location>
</feature>
<feature type="compositionally biased region" description="Low complexity" evidence="7">
    <location>
        <begin position="120"/>
        <end position="138"/>
    </location>
</feature>